<evidence type="ECO:0000256" key="3">
    <source>
        <dbReference type="ARBA" id="ARBA00023163"/>
    </source>
</evidence>
<sequence>MRYILLCMTDSGAHSDSKATIYDVAKVAGVSPSTVSRAFSQPGRVSFSTAEKIRNAARQVGYGRRVETPAFQRQNTGIIAMVAADASNPFFLEIFQGAQHAASTQGYTVALVDARESAIKSREVLDKIVPHADGLLLAASRMDSGEIHKVAREIPTVLISREVQGIPSVMVDNYDGAAKAVVHLVDQGCHSITYIAGPNKSWADATRWRGLVDAASSLAAAVEGGVASTSAISISRSVTVQPGRMRHLIKPKMNTISVDSPDFVGGRRAFEEWAKDRTDAVICFNDMVALGFIQQARLSGVRVPHDVAVVGFDNTEISVLSTPSLTTVAGPLRAVGRVATANLIALLKGMKAPLMAKPRELPTRLIVRESSLKTAVDLKRGS</sequence>
<keyword evidence="2" id="KW-0238">DNA-binding</keyword>
<dbReference type="Gene3D" id="1.10.260.40">
    <property type="entry name" value="lambda repressor-like DNA-binding domains"/>
    <property type="match status" value="1"/>
</dbReference>
<name>A0AB72VD81_CORGB</name>
<dbReference type="GO" id="GO:0003700">
    <property type="term" value="F:DNA-binding transcription factor activity"/>
    <property type="evidence" value="ECO:0007669"/>
    <property type="project" value="TreeGrafter"/>
</dbReference>
<dbReference type="InterPro" id="IPR010982">
    <property type="entry name" value="Lambda_DNA-bd_dom_sf"/>
</dbReference>
<dbReference type="KEGG" id="cgt:cgR_5046"/>
<dbReference type="InterPro" id="IPR028082">
    <property type="entry name" value="Peripla_BP_I"/>
</dbReference>
<dbReference type="Proteomes" id="UP000006698">
    <property type="component" value="Chromosome"/>
</dbReference>
<dbReference type="GO" id="GO:0000976">
    <property type="term" value="F:transcription cis-regulatory region binding"/>
    <property type="evidence" value="ECO:0007669"/>
    <property type="project" value="TreeGrafter"/>
</dbReference>
<protein>
    <recommendedName>
        <fullName evidence="4">HTH lacI-type domain-containing protein</fullName>
    </recommendedName>
</protein>
<evidence type="ECO:0000313" key="5">
    <source>
        <dbReference type="EMBL" id="BAF55400.1"/>
    </source>
</evidence>
<reference evidence="5" key="1">
    <citation type="journal article" date="2007" name="Microbiology">
        <title>Comparative analysis of the Corynebacterium glutamicum group and complete genome sequence of strain R.</title>
        <authorList>
            <person name="Yukawa H."/>
            <person name="Omumasaba C.A."/>
            <person name="Nonaka H."/>
            <person name="Kos P."/>
            <person name="Okai N."/>
            <person name="Suzuki N."/>
            <person name="Suda M."/>
            <person name="Tsuge Y."/>
            <person name="Watanabe J."/>
            <person name="Ikeda Y."/>
            <person name="Vertes A.A."/>
            <person name="Inui M."/>
        </authorList>
    </citation>
    <scope>NUCLEOTIDE SEQUENCE</scope>
    <source>
        <strain evidence="5">R</strain>
    </source>
</reference>
<dbReference type="EMBL" id="AP009044">
    <property type="protein sequence ID" value="BAF55400.1"/>
    <property type="molecule type" value="Genomic_DNA"/>
</dbReference>
<dbReference type="CDD" id="cd06267">
    <property type="entry name" value="PBP1_LacI_sugar_binding-like"/>
    <property type="match status" value="1"/>
</dbReference>
<gene>
    <name evidence="5" type="ordered locus">cgR_5046</name>
</gene>
<keyword evidence="1" id="KW-0805">Transcription regulation</keyword>
<dbReference type="PANTHER" id="PTHR30146">
    <property type="entry name" value="LACI-RELATED TRANSCRIPTIONAL REPRESSOR"/>
    <property type="match status" value="1"/>
</dbReference>
<proteinExistence type="predicted"/>
<dbReference type="AlphaFoldDB" id="A0AB72VD81"/>
<dbReference type="InterPro" id="IPR000843">
    <property type="entry name" value="HTH_LacI"/>
</dbReference>
<feature type="domain" description="HTH lacI-type" evidence="4">
    <location>
        <begin position="19"/>
        <end position="62"/>
    </location>
</feature>
<dbReference type="SUPFAM" id="SSF47413">
    <property type="entry name" value="lambda repressor-like DNA-binding domains"/>
    <property type="match status" value="1"/>
</dbReference>
<evidence type="ECO:0000259" key="4">
    <source>
        <dbReference type="PROSITE" id="PS50932"/>
    </source>
</evidence>
<evidence type="ECO:0000256" key="2">
    <source>
        <dbReference type="ARBA" id="ARBA00023125"/>
    </source>
</evidence>
<dbReference type="CDD" id="cd01392">
    <property type="entry name" value="HTH_LacI"/>
    <property type="match status" value="1"/>
</dbReference>
<dbReference type="InterPro" id="IPR046335">
    <property type="entry name" value="LacI/GalR-like_sensor"/>
</dbReference>
<keyword evidence="3" id="KW-0804">Transcription</keyword>
<accession>A0AB72VD81</accession>
<dbReference type="SUPFAM" id="SSF53822">
    <property type="entry name" value="Periplasmic binding protein-like I"/>
    <property type="match status" value="1"/>
</dbReference>
<dbReference type="Gene3D" id="3.40.50.2300">
    <property type="match status" value="2"/>
</dbReference>
<dbReference type="PANTHER" id="PTHR30146:SF109">
    <property type="entry name" value="HTH-TYPE TRANSCRIPTIONAL REGULATOR GALS"/>
    <property type="match status" value="1"/>
</dbReference>
<dbReference type="SMART" id="SM00354">
    <property type="entry name" value="HTH_LACI"/>
    <property type="match status" value="1"/>
</dbReference>
<dbReference type="Pfam" id="PF00356">
    <property type="entry name" value="LacI"/>
    <property type="match status" value="1"/>
</dbReference>
<organism evidence="5">
    <name type="scientific">Corynebacterium glutamicum (strain R)</name>
    <dbReference type="NCBI Taxonomy" id="340322"/>
    <lineage>
        <taxon>Bacteria</taxon>
        <taxon>Bacillati</taxon>
        <taxon>Actinomycetota</taxon>
        <taxon>Actinomycetes</taxon>
        <taxon>Mycobacteriales</taxon>
        <taxon>Corynebacteriaceae</taxon>
        <taxon>Corynebacterium</taxon>
    </lineage>
</organism>
<dbReference type="PROSITE" id="PS50932">
    <property type="entry name" value="HTH_LACI_2"/>
    <property type="match status" value="1"/>
</dbReference>
<evidence type="ECO:0000256" key="1">
    <source>
        <dbReference type="ARBA" id="ARBA00023015"/>
    </source>
</evidence>
<dbReference type="Pfam" id="PF13377">
    <property type="entry name" value="Peripla_BP_3"/>
    <property type="match status" value="1"/>
</dbReference>